<dbReference type="Gene3D" id="2.60.40.10">
    <property type="entry name" value="Immunoglobulins"/>
    <property type="match status" value="1"/>
</dbReference>
<reference evidence="2 3" key="1">
    <citation type="submission" date="2017-02" db="EMBL/GenBank/DDBJ databases">
        <authorList>
            <person name="Peterson S.W."/>
        </authorList>
    </citation>
    <scope>NUCLEOTIDE SEQUENCE [LARGE SCALE GENOMIC DNA]</scope>
    <source>
        <strain evidence="2 3">DSM 22323</strain>
    </source>
</reference>
<accession>A0A1T5DI04</accession>
<keyword evidence="3" id="KW-1185">Reference proteome</keyword>
<evidence type="ECO:0000256" key="1">
    <source>
        <dbReference type="SAM" id="SignalP"/>
    </source>
</evidence>
<dbReference type="PANTHER" id="PTHR37833:SF1">
    <property type="entry name" value="SIGNAL PEPTIDE PROTEIN"/>
    <property type="match status" value="1"/>
</dbReference>
<evidence type="ECO:0000313" key="3">
    <source>
        <dbReference type="Proteomes" id="UP000191112"/>
    </source>
</evidence>
<feature type="chain" id="PRO_5012414075" description="DUF1573 domain-containing protein" evidence="1">
    <location>
        <begin position="20"/>
        <end position="171"/>
    </location>
</feature>
<dbReference type="EMBL" id="FUYZ01000002">
    <property type="protein sequence ID" value="SKB71342.1"/>
    <property type="molecule type" value="Genomic_DNA"/>
</dbReference>
<proteinExistence type="predicted"/>
<feature type="signal peptide" evidence="1">
    <location>
        <begin position="1"/>
        <end position="19"/>
    </location>
</feature>
<sequence>MKKTLLGMVAVLGFGLASAQSISFDKTVFDYGKVTAGSDGHRYFTVKNTGDKPLILTEVKPACGCTTPEWSKDPILPGKSAQIKVGYNTNLTGTFSKPIEVFSNDPKNPRSVLTIKGEVGAATQQVQTLQATPATMKAEIVKEASPAQSKKAVKAQQVQLAAPVKMEEVKK</sequence>
<gene>
    <name evidence="2" type="ORF">SAMN05660477_00748</name>
</gene>
<dbReference type="Proteomes" id="UP000191112">
    <property type="component" value="Unassembled WGS sequence"/>
</dbReference>
<keyword evidence="1" id="KW-0732">Signal</keyword>
<protein>
    <recommendedName>
        <fullName evidence="4">DUF1573 domain-containing protein</fullName>
    </recommendedName>
</protein>
<dbReference type="Pfam" id="PF07610">
    <property type="entry name" value="DUF1573"/>
    <property type="match status" value="1"/>
</dbReference>
<organism evidence="2 3">
    <name type="scientific">Soonwooa buanensis</name>
    <dbReference type="NCBI Taxonomy" id="619805"/>
    <lineage>
        <taxon>Bacteria</taxon>
        <taxon>Pseudomonadati</taxon>
        <taxon>Bacteroidota</taxon>
        <taxon>Flavobacteriia</taxon>
        <taxon>Flavobacteriales</taxon>
        <taxon>Weeksellaceae</taxon>
        <taxon>Chryseobacterium group</taxon>
        <taxon>Soonwooa</taxon>
    </lineage>
</organism>
<evidence type="ECO:0008006" key="4">
    <source>
        <dbReference type="Google" id="ProtNLM"/>
    </source>
</evidence>
<dbReference type="PANTHER" id="PTHR37833">
    <property type="entry name" value="LIPOPROTEIN-RELATED"/>
    <property type="match status" value="1"/>
</dbReference>
<dbReference type="AlphaFoldDB" id="A0A1T5DI04"/>
<dbReference type="RefSeq" id="WP_079666030.1">
    <property type="nucleotide sequence ID" value="NZ_FUYZ01000002.1"/>
</dbReference>
<dbReference type="InterPro" id="IPR011467">
    <property type="entry name" value="DUF1573"/>
</dbReference>
<name>A0A1T5DI04_9FLAO</name>
<dbReference type="InterPro" id="IPR013783">
    <property type="entry name" value="Ig-like_fold"/>
</dbReference>
<dbReference type="STRING" id="619805.SAMN05660477_00748"/>
<evidence type="ECO:0000313" key="2">
    <source>
        <dbReference type="EMBL" id="SKB71342.1"/>
    </source>
</evidence>
<dbReference type="OrthoDB" id="826619at2"/>